<feature type="region of interest" description="Disordered" evidence="1">
    <location>
        <begin position="215"/>
        <end position="343"/>
    </location>
</feature>
<feature type="region of interest" description="Disordered" evidence="1">
    <location>
        <begin position="387"/>
        <end position="419"/>
    </location>
</feature>
<protein>
    <submittedName>
        <fullName evidence="2">Uncharacterized protein</fullName>
    </submittedName>
</protein>
<sequence>MSYGTFSCTLEGFDDPFNTMRSIAEYFRDLAAHDRYFGAEPPQPDAEMLHRIAERESRAQVEARIDREQGLVLRQSSGTGPLAAQQPTPEASARPVEQPAVQSASQPATPDATAPQSSEDRPSTAIAPATAPASHHEGAQPAADHAAPGAAQVSPAAAEAATGAEVDPAADSVAAKLARIRAAVARARNRPDPMAATFEEDEPTEPAFMGSIADAFATPDDETPVDAAAAEPEAAQDFDVTPEDDETESRLTVADHLVDRTEPAPTQDTTPDDGAATDDTDGQADTPAEPAAIDGAKPRGASNEMTEALEADPDPETAVTDSVSVPDRATPEHAVSDAAASPDMRSLVSAALAAEVAEYKGEVDTADAEDKAEALIAAETLIALAADEARDADETSDAAPDAANETEAAPGTAHDPAVDTVLEAAIEALADPASAATVAPRDDAEDSAEPAGSGDELETMFAALEREEAGGTDADLAAGDAPATPDVLDAGETAGKTKDQTEGRHAPDFDAPDAETAGTDTAGDADGFEAEAEDEDPEALFAALRDSLAREDRSAEGIAPDAPDAEVAADSPEDVAQDLAEVLNEDLDGELDADPVADPEVTDEDDAATGAAVTALFAEVRETRIAAVRLTETPAERDAAESDVAETDAIETDATQSHTHDDDAVTEPEAAFELTEDAVALDEDEIEVETEEAAPDGRPQARVIRMKRSEFEAALAAGEIEEIEDEDSSDATEKTAEDAAPTLGQADEDDLTRGIRDLIGDSSLDPEEEDALAAELAQVERDAAEAAARDAARAETERRARYADLAEAPEEAAEEHADDEPANQQNGDEQSLDRLLSETNAKLTNGENTRRRSAIAHLKAAVAATRADRLLKGNRPDPAEVEAMNRYRDDLAKVVRPRRPVEGGTPTPRPRNPIADRPAPLMLVREQRIDDPAEVAARRDAVRPRRVAAPDPAPGLGADTLTAADQSVSFSDFAARVGAKNLPDILEAAAAYATYVEGQPELSRPQLLRRAATVAQDEEISREEGLKSFGQLLREGRIRKLGQGRFAIAEDTRYATQARAVGE</sequence>
<dbReference type="OrthoDB" id="7798282at2"/>
<feature type="compositionally biased region" description="Basic and acidic residues" evidence="1">
    <location>
        <begin position="778"/>
        <end position="804"/>
    </location>
</feature>
<feature type="region of interest" description="Disordered" evidence="1">
    <location>
        <begin position="717"/>
        <end position="959"/>
    </location>
</feature>
<feature type="region of interest" description="Disordered" evidence="1">
    <location>
        <begin position="433"/>
        <end position="606"/>
    </location>
</feature>
<organism evidence="2 3">
    <name type="scientific">Mesobaculum littorinae</name>
    <dbReference type="NCBI Taxonomy" id="2486419"/>
    <lineage>
        <taxon>Bacteria</taxon>
        <taxon>Pseudomonadati</taxon>
        <taxon>Pseudomonadota</taxon>
        <taxon>Alphaproteobacteria</taxon>
        <taxon>Rhodobacterales</taxon>
        <taxon>Roseobacteraceae</taxon>
        <taxon>Mesobaculum</taxon>
    </lineage>
</organism>
<name>A0A438AJA4_9RHOB</name>
<accession>A0A438AJA4</accession>
<feature type="compositionally biased region" description="Low complexity" evidence="1">
    <location>
        <begin position="123"/>
        <end position="159"/>
    </location>
</feature>
<feature type="compositionally biased region" description="Polar residues" evidence="1">
    <location>
        <begin position="837"/>
        <end position="847"/>
    </location>
</feature>
<gene>
    <name evidence="2" type="ORF">EKE94_07255</name>
</gene>
<dbReference type="AlphaFoldDB" id="A0A438AJA4"/>
<feature type="compositionally biased region" description="Low complexity" evidence="1">
    <location>
        <begin position="263"/>
        <end position="274"/>
    </location>
</feature>
<feature type="compositionally biased region" description="Basic and acidic residues" evidence="1">
    <location>
        <begin position="495"/>
        <end position="508"/>
    </location>
</feature>
<comment type="caution">
    <text evidence="2">The sequence shown here is derived from an EMBL/GenBank/DDBJ whole genome shotgun (WGS) entry which is preliminary data.</text>
</comment>
<feature type="compositionally biased region" description="Acidic residues" evidence="1">
    <location>
        <begin position="583"/>
        <end position="606"/>
    </location>
</feature>
<feature type="compositionally biased region" description="Acidic residues" evidence="1">
    <location>
        <begin position="526"/>
        <end position="538"/>
    </location>
</feature>
<feature type="region of interest" description="Disordered" evidence="1">
    <location>
        <begin position="65"/>
        <end position="159"/>
    </location>
</feature>
<dbReference type="Proteomes" id="UP000285908">
    <property type="component" value="Unassembled WGS sequence"/>
</dbReference>
<feature type="compositionally biased region" description="Low complexity" evidence="1">
    <location>
        <begin position="397"/>
        <end position="410"/>
    </location>
</feature>
<feature type="compositionally biased region" description="Acidic residues" evidence="1">
    <location>
        <begin position="807"/>
        <end position="821"/>
    </location>
</feature>
<feature type="compositionally biased region" description="Basic and acidic residues" evidence="1">
    <location>
        <begin position="925"/>
        <end position="943"/>
    </location>
</feature>
<feature type="compositionally biased region" description="Polar residues" evidence="1">
    <location>
        <begin position="74"/>
        <end position="89"/>
    </location>
</feature>
<feature type="compositionally biased region" description="Low complexity" evidence="1">
    <location>
        <begin position="471"/>
        <end position="486"/>
    </location>
</feature>
<feature type="compositionally biased region" description="Acidic residues" evidence="1">
    <location>
        <begin position="719"/>
        <end position="730"/>
    </location>
</feature>
<feature type="compositionally biased region" description="Low complexity" evidence="1">
    <location>
        <begin position="514"/>
        <end position="525"/>
    </location>
</feature>
<feature type="compositionally biased region" description="Acidic residues" evidence="1">
    <location>
        <begin position="234"/>
        <end position="247"/>
    </location>
</feature>
<keyword evidence="3" id="KW-1185">Reference proteome</keyword>
<reference evidence="2 3" key="1">
    <citation type="submission" date="2018-11" db="EMBL/GenBank/DDBJ databases">
        <title>Mesobaculum littorinae gen. nov., sp. nov., isolated from Littorina scabra that represents a novel genus of the order Rhodobacteraceae.</title>
        <authorList>
            <person name="Li F."/>
        </authorList>
    </citation>
    <scope>NUCLEOTIDE SEQUENCE [LARGE SCALE GENOMIC DNA]</scope>
    <source>
        <strain evidence="2 3">M0103</strain>
    </source>
</reference>
<evidence type="ECO:0000313" key="2">
    <source>
        <dbReference type="EMBL" id="RVV98695.1"/>
    </source>
</evidence>
<proteinExistence type="predicted"/>
<feature type="compositionally biased region" description="Basic and acidic residues" evidence="1">
    <location>
        <begin position="866"/>
        <end position="893"/>
    </location>
</feature>
<dbReference type="EMBL" id="RQXX01000002">
    <property type="protein sequence ID" value="RVV98695.1"/>
    <property type="molecule type" value="Genomic_DNA"/>
</dbReference>
<evidence type="ECO:0000256" key="1">
    <source>
        <dbReference type="SAM" id="MobiDB-lite"/>
    </source>
</evidence>
<feature type="compositionally biased region" description="Low complexity" evidence="1">
    <location>
        <begin position="947"/>
        <end position="959"/>
    </location>
</feature>
<evidence type="ECO:0000313" key="3">
    <source>
        <dbReference type="Proteomes" id="UP000285908"/>
    </source>
</evidence>
<feature type="compositionally biased region" description="Low complexity" evidence="1">
    <location>
        <begin position="559"/>
        <end position="570"/>
    </location>
</feature>
<dbReference type="RefSeq" id="WP_127905926.1">
    <property type="nucleotide sequence ID" value="NZ_RQXX01000002.1"/>
</dbReference>